<comment type="function">
    <text evidence="8">Presumably involved in the processing and regular turnover of intracellular proteins. Catalyzes the removal of unsubstituted N-terminal amino acids from various peptides.</text>
</comment>
<dbReference type="Pfam" id="PF02789">
    <property type="entry name" value="Peptidase_M17_N"/>
    <property type="match status" value="1"/>
</dbReference>
<evidence type="ECO:0000256" key="5">
    <source>
        <dbReference type="ARBA" id="ARBA00022670"/>
    </source>
</evidence>
<keyword evidence="6 8" id="KW-0378">Hydrolase</keyword>
<evidence type="ECO:0000256" key="4">
    <source>
        <dbReference type="ARBA" id="ARBA00022438"/>
    </source>
</evidence>
<gene>
    <name evidence="8" type="primary">pepA</name>
    <name evidence="11" type="ORF">J1M35_11535</name>
</gene>
<dbReference type="RefSeq" id="WP_208007197.1">
    <property type="nucleotide sequence ID" value="NZ_CP071796.1"/>
</dbReference>
<keyword evidence="4 8" id="KW-0031">Aminopeptidase</keyword>
<dbReference type="EC" id="3.4.11.1" evidence="8"/>
<keyword evidence="8" id="KW-0479">Metal-binding</keyword>
<dbReference type="Gene3D" id="3.40.220.10">
    <property type="entry name" value="Leucine Aminopeptidase, subunit E, domain 1"/>
    <property type="match status" value="1"/>
</dbReference>
<dbReference type="KEGG" id="otd:J1M35_11535"/>
<dbReference type="Pfam" id="PF00883">
    <property type="entry name" value="Peptidase_M17"/>
    <property type="match status" value="1"/>
</dbReference>
<protein>
    <recommendedName>
        <fullName evidence="8">Probable cytosol aminopeptidase</fullName>
        <ecNumber evidence="8">3.4.11.1</ecNumber>
    </recommendedName>
    <alternativeName>
        <fullName evidence="8">Leucine aminopeptidase</fullName>
        <shortName evidence="8">LAP</shortName>
        <ecNumber evidence="8">3.4.11.10</ecNumber>
    </alternativeName>
    <alternativeName>
        <fullName evidence="8">Leucyl aminopeptidase</fullName>
    </alternativeName>
</protein>
<evidence type="ECO:0000256" key="1">
    <source>
        <dbReference type="ARBA" id="ARBA00000135"/>
    </source>
</evidence>
<comment type="similarity">
    <text evidence="3 8">Belongs to the peptidase M17 family.</text>
</comment>
<dbReference type="InterPro" id="IPR000819">
    <property type="entry name" value="Peptidase_M17_C"/>
</dbReference>
<feature type="binding site" evidence="8">
    <location>
        <position position="261"/>
    </location>
    <ligand>
        <name>Mn(2+)</name>
        <dbReference type="ChEBI" id="CHEBI:29035"/>
        <label>1</label>
    </ligand>
</feature>
<evidence type="ECO:0000256" key="9">
    <source>
        <dbReference type="SAM" id="MobiDB-lite"/>
    </source>
</evidence>
<dbReference type="GO" id="GO:0006508">
    <property type="term" value="P:proteolysis"/>
    <property type="evidence" value="ECO:0007669"/>
    <property type="project" value="UniProtKB-KW"/>
</dbReference>
<evidence type="ECO:0000256" key="2">
    <source>
        <dbReference type="ARBA" id="ARBA00000967"/>
    </source>
</evidence>
<keyword evidence="12" id="KW-1185">Reference proteome</keyword>
<feature type="domain" description="Cytosol aminopeptidase" evidence="10">
    <location>
        <begin position="336"/>
        <end position="343"/>
    </location>
</feature>
<dbReference type="PANTHER" id="PTHR11963">
    <property type="entry name" value="LEUCINE AMINOPEPTIDASE-RELATED"/>
    <property type="match status" value="1"/>
</dbReference>
<comment type="catalytic activity">
    <reaction evidence="2 8">
        <text>Release of an N-terminal amino acid, preferentially leucine, but not glutamic or aspartic acids.</text>
        <dbReference type="EC" id="3.4.11.10"/>
    </reaction>
</comment>
<keyword evidence="7 8" id="KW-0464">Manganese</keyword>
<dbReference type="PANTHER" id="PTHR11963:SF23">
    <property type="entry name" value="CYTOSOL AMINOPEPTIDASE"/>
    <property type="match status" value="1"/>
</dbReference>
<dbReference type="SUPFAM" id="SSF52949">
    <property type="entry name" value="Macro domain-like"/>
    <property type="match status" value="1"/>
</dbReference>
<evidence type="ECO:0000313" key="12">
    <source>
        <dbReference type="Proteomes" id="UP000663903"/>
    </source>
</evidence>
<feature type="region of interest" description="Disordered" evidence="9">
    <location>
        <begin position="483"/>
        <end position="508"/>
    </location>
</feature>
<name>A0A975H1F9_9BURK</name>
<keyword evidence="5 8" id="KW-0645">Protease</keyword>
<dbReference type="EC" id="3.4.11.10" evidence="8"/>
<dbReference type="GO" id="GO:0005737">
    <property type="term" value="C:cytoplasm"/>
    <property type="evidence" value="ECO:0007669"/>
    <property type="project" value="UniProtKB-SubCell"/>
</dbReference>
<feature type="active site" evidence="8">
    <location>
        <position position="342"/>
    </location>
</feature>
<organism evidence="11 12">
    <name type="scientific">Ottowia testudinis</name>
    <dbReference type="NCBI Taxonomy" id="2816950"/>
    <lineage>
        <taxon>Bacteria</taxon>
        <taxon>Pseudomonadati</taxon>
        <taxon>Pseudomonadota</taxon>
        <taxon>Betaproteobacteria</taxon>
        <taxon>Burkholderiales</taxon>
        <taxon>Comamonadaceae</taxon>
        <taxon>Ottowia</taxon>
    </lineage>
</organism>
<accession>A0A975H1F9</accession>
<dbReference type="GO" id="GO:0030145">
    <property type="term" value="F:manganese ion binding"/>
    <property type="evidence" value="ECO:0007669"/>
    <property type="project" value="UniProtKB-UniRule"/>
</dbReference>
<dbReference type="InterPro" id="IPR011356">
    <property type="entry name" value="Leucine_aapep/pepB"/>
</dbReference>
<reference evidence="11" key="1">
    <citation type="submission" date="2021-03" db="EMBL/GenBank/DDBJ databases">
        <title>Ottowia sp. 27C isolated from the cloaca of a Giant Asian pond turtle (Heosemys grandis).</title>
        <authorList>
            <person name="Spergser J."/>
            <person name="Busse H.-J."/>
        </authorList>
    </citation>
    <scope>NUCLEOTIDE SEQUENCE</scope>
    <source>
        <strain evidence="11">27C</strain>
    </source>
</reference>
<keyword evidence="8" id="KW-0963">Cytoplasm</keyword>
<dbReference type="GO" id="GO:0070006">
    <property type="term" value="F:metalloaminopeptidase activity"/>
    <property type="evidence" value="ECO:0007669"/>
    <property type="project" value="InterPro"/>
</dbReference>
<dbReference type="Gene3D" id="3.40.630.10">
    <property type="entry name" value="Zn peptidases"/>
    <property type="match status" value="1"/>
</dbReference>
<dbReference type="NCBIfam" id="NF002074">
    <property type="entry name" value="PRK00913.1-4"/>
    <property type="match status" value="1"/>
</dbReference>
<dbReference type="AlphaFoldDB" id="A0A975H1F9"/>
<evidence type="ECO:0000256" key="3">
    <source>
        <dbReference type="ARBA" id="ARBA00009528"/>
    </source>
</evidence>
<evidence type="ECO:0000256" key="7">
    <source>
        <dbReference type="ARBA" id="ARBA00023211"/>
    </source>
</evidence>
<dbReference type="HAMAP" id="MF_00181">
    <property type="entry name" value="Cytosol_peptidase_M17"/>
    <property type="match status" value="1"/>
</dbReference>
<dbReference type="InterPro" id="IPR043472">
    <property type="entry name" value="Macro_dom-like"/>
</dbReference>
<feature type="binding site" evidence="8">
    <location>
        <position position="338"/>
    </location>
    <ligand>
        <name>Mn(2+)</name>
        <dbReference type="ChEBI" id="CHEBI:29035"/>
        <label>1</label>
    </ligand>
</feature>
<feature type="binding site" evidence="8">
    <location>
        <position position="279"/>
    </location>
    <ligand>
        <name>Mn(2+)</name>
        <dbReference type="ChEBI" id="CHEBI:29035"/>
        <label>2</label>
    </ligand>
</feature>
<feature type="binding site" evidence="8">
    <location>
        <position position="261"/>
    </location>
    <ligand>
        <name>Mn(2+)</name>
        <dbReference type="ChEBI" id="CHEBI:29035"/>
        <label>2</label>
    </ligand>
</feature>
<sequence length="508" mass="52327">MDFELASLRLSDAAATKVPALVVLVADGFTPGGDALSALVQRALGSGDFKTEAGALLSSYGAARVTAERVVLAGVGDGSAAQVRKAVGAAVTALRGSPAASLLLCFAQPAGAAAVRAATLAVAESCYVYSTTKSKKGDQAHKAPRLKRVTVGVPDAEPVDEEFRRAVGVASGVELAREWANRPANHATPTLLGQAARQLAELPRIDCEVLGPKEVAKLGMGAFQAVAQGSKEPLRFIVLRYHGAAKSEAPVVLIGKGITFDTGGISLKPAPEMDEMKYDMSGAASVLGVFRALGELKPAVNVVGLIPACENMPDGGAVKPGDVVTSLNGQTIEILNTDAEGRLVLCDALTYATRFKPRAVIDIATLTGACVIALGGVRSGLFSPDDALADALMAAGEQALDPAWRMPLDAEYGEALKTHFADVANVGGRPAGAVTAAKFLQRFTAEYPWAHLDIAGTAWKGGSVKGATGRPVGLLVDYLFSQAQPGPAQPSGKPKSGQKTKADKARRA</sequence>
<feature type="binding site" evidence="8">
    <location>
        <position position="340"/>
    </location>
    <ligand>
        <name>Mn(2+)</name>
        <dbReference type="ChEBI" id="CHEBI:29035"/>
        <label>2</label>
    </ligand>
</feature>
<evidence type="ECO:0000256" key="8">
    <source>
        <dbReference type="HAMAP-Rule" id="MF_00181"/>
    </source>
</evidence>
<feature type="binding site" evidence="8">
    <location>
        <position position="340"/>
    </location>
    <ligand>
        <name>Mn(2+)</name>
        <dbReference type="ChEBI" id="CHEBI:29035"/>
        <label>1</label>
    </ligand>
</feature>
<comment type="catalytic activity">
    <reaction evidence="1 8">
        <text>Release of an N-terminal amino acid, Xaa-|-Yaa-, in which Xaa is preferably Leu, but may be other amino acids including Pro although not Arg or Lys, and Yaa may be Pro. Amino acid amides and methyl esters are also readily hydrolyzed, but rates on arylamides are exceedingly low.</text>
        <dbReference type="EC" id="3.4.11.1"/>
    </reaction>
</comment>
<dbReference type="InterPro" id="IPR008283">
    <property type="entry name" value="Peptidase_M17_N"/>
</dbReference>
<evidence type="ECO:0000256" key="6">
    <source>
        <dbReference type="ARBA" id="ARBA00022801"/>
    </source>
</evidence>
<dbReference type="PRINTS" id="PR00481">
    <property type="entry name" value="LAMNOPPTDASE"/>
</dbReference>
<comment type="cofactor">
    <cofactor evidence="8">
        <name>Mn(2+)</name>
        <dbReference type="ChEBI" id="CHEBI:29035"/>
    </cofactor>
    <text evidence="8">Binds 2 manganese ions per subunit.</text>
</comment>
<dbReference type="EMBL" id="CP071796">
    <property type="protein sequence ID" value="QTD43788.1"/>
    <property type="molecule type" value="Genomic_DNA"/>
</dbReference>
<proteinExistence type="inferred from homology"/>
<dbReference type="InterPro" id="IPR023042">
    <property type="entry name" value="Peptidase_M17_leu_NH2_pept"/>
</dbReference>
<feature type="active site" evidence="8">
    <location>
        <position position="268"/>
    </location>
</feature>
<dbReference type="Proteomes" id="UP000663903">
    <property type="component" value="Chromosome"/>
</dbReference>
<dbReference type="NCBIfam" id="NF002077">
    <property type="entry name" value="PRK00913.2-4"/>
    <property type="match status" value="1"/>
</dbReference>
<evidence type="ECO:0000313" key="11">
    <source>
        <dbReference type="EMBL" id="QTD43788.1"/>
    </source>
</evidence>
<dbReference type="PROSITE" id="PS00631">
    <property type="entry name" value="CYTOSOL_AP"/>
    <property type="match status" value="1"/>
</dbReference>
<evidence type="ECO:0000259" key="10">
    <source>
        <dbReference type="PROSITE" id="PS00631"/>
    </source>
</evidence>
<dbReference type="SUPFAM" id="SSF53187">
    <property type="entry name" value="Zn-dependent exopeptidases"/>
    <property type="match status" value="1"/>
</dbReference>
<feature type="binding site" evidence="8">
    <location>
        <position position="256"/>
    </location>
    <ligand>
        <name>Mn(2+)</name>
        <dbReference type="ChEBI" id="CHEBI:29035"/>
        <label>2</label>
    </ligand>
</feature>
<comment type="subcellular location">
    <subcellularLocation>
        <location evidence="8">Cytoplasm</location>
    </subcellularLocation>
</comment>
<dbReference type="CDD" id="cd00433">
    <property type="entry name" value="Peptidase_M17"/>
    <property type="match status" value="1"/>
</dbReference>